<proteinExistence type="predicted"/>
<name>A0ACC0B406_CATRO</name>
<accession>A0ACC0B406</accession>
<keyword evidence="2" id="KW-1185">Reference proteome</keyword>
<sequence>MRQVEAAISSVCAAFDEHMRRFAEYGHLWYTPIPPMIDIVRSAMAVVPSTSSSTAAAAGNSDARVSFSTPPPLFPSSIGVQGTSIVDPSWLSSDFGDPGDV</sequence>
<comment type="caution">
    <text evidence="1">The sequence shown here is derived from an EMBL/GenBank/DDBJ whole genome shotgun (WGS) entry which is preliminary data.</text>
</comment>
<evidence type="ECO:0000313" key="1">
    <source>
        <dbReference type="EMBL" id="KAI5667376.1"/>
    </source>
</evidence>
<gene>
    <name evidence="1" type="ORF">M9H77_17229</name>
</gene>
<dbReference type="EMBL" id="CM044704">
    <property type="protein sequence ID" value="KAI5667376.1"/>
    <property type="molecule type" value="Genomic_DNA"/>
</dbReference>
<reference evidence="2" key="1">
    <citation type="journal article" date="2023" name="Nat. Plants">
        <title>Single-cell RNA sequencing provides a high-resolution roadmap for understanding the multicellular compartmentation of specialized metabolism.</title>
        <authorList>
            <person name="Sun S."/>
            <person name="Shen X."/>
            <person name="Li Y."/>
            <person name="Li Y."/>
            <person name="Wang S."/>
            <person name="Li R."/>
            <person name="Zhang H."/>
            <person name="Shen G."/>
            <person name="Guo B."/>
            <person name="Wei J."/>
            <person name="Xu J."/>
            <person name="St-Pierre B."/>
            <person name="Chen S."/>
            <person name="Sun C."/>
        </authorList>
    </citation>
    <scope>NUCLEOTIDE SEQUENCE [LARGE SCALE GENOMIC DNA]</scope>
</reference>
<dbReference type="Proteomes" id="UP001060085">
    <property type="component" value="Linkage Group LG04"/>
</dbReference>
<evidence type="ECO:0000313" key="2">
    <source>
        <dbReference type="Proteomes" id="UP001060085"/>
    </source>
</evidence>
<organism evidence="1 2">
    <name type="scientific">Catharanthus roseus</name>
    <name type="common">Madagascar periwinkle</name>
    <name type="synonym">Vinca rosea</name>
    <dbReference type="NCBI Taxonomy" id="4058"/>
    <lineage>
        <taxon>Eukaryota</taxon>
        <taxon>Viridiplantae</taxon>
        <taxon>Streptophyta</taxon>
        <taxon>Embryophyta</taxon>
        <taxon>Tracheophyta</taxon>
        <taxon>Spermatophyta</taxon>
        <taxon>Magnoliopsida</taxon>
        <taxon>eudicotyledons</taxon>
        <taxon>Gunneridae</taxon>
        <taxon>Pentapetalae</taxon>
        <taxon>asterids</taxon>
        <taxon>lamiids</taxon>
        <taxon>Gentianales</taxon>
        <taxon>Apocynaceae</taxon>
        <taxon>Rauvolfioideae</taxon>
        <taxon>Vinceae</taxon>
        <taxon>Catharanthinae</taxon>
        <taxon>Catharanthus</taxon>
    </lineage>
</organism>
<protein>
    <submittedName>
        <fullName evidence="1">Uncharacterized protein</fullName>
    </submittedName>
</protein>